<proteinExistence type="predicted"/>
<sequence>MANPFYPERPKTGAEQSRYHEIAKENRDAQNVPEQEVNFSSEPGAIEIALQSGNLNISELTPDAFVDPYSVDAFTPTISEPGKTTKIKRLNIDEARVENLALAFANAEVDGAEVPEVARPYFERAVQELLDSGELDAPQTEKMEIFLNQLENGRTMKAEALREAEKHTKPELTDQELVDRAAELGFSELQGINIDSLKSEIDTDRTDLVQKYGMTASEVDKVAAGSIKPGFFGRARGLLWGKYAHKNKAMERLARNTSTMNDFESMKQIVSFADAPQMEGKRNSRAETKRVRANMEKRDEKLKKASNF</sequence>
<protein>
    <submittedName>
        <fullName evidence="2">Uncharacterized protein</fullName>
    </submittedName>
</protein>
<dbReference type="Proteomes" id="UP000033930">
    <property type="component" value="Unassembled WGS sequence"/>
</dbReference>
<comment type="caution">
    <text evidence="2">The sequence shown here is derived from an EMBL/GenBank/DDBJ whole genome shotgun (WGS) entry which is preliminary data.</text>
</comment>
<evidence type="ECO:0000256" key="1">
    <source>
        <dbReference type="SAM" id="MobiDB-lite"/>
    </source>
</evidence>
<feature type="region of interest" description="Disordered" evidence="1">
    <location>
        <begin position="276"/>
        <end position="308"/>
    </location>
</feature>
<dbReference type="EMBL" id="LCAW01000011">
    <property type="protein sequence ID" value="KKR99039.1"/>
    <property type="molecule type" value="Genomic_DNA"/>
</dbReference>
<feature type="compositionally biased region" description="Basic and acidic residues" evidence="1">
    <location>
        <begin position="279"/>
        <end position="308"/>
    </location>
</feature>
<reference evidence="2 3" key="1">
    <citation type="journal article" date="2015" name="Nature">
        <title>rRNA introns, odd ribosomes, and small enigmatic genomes across a large radiation of phyla.</title>
        <authorList>
            <person name="Brown C.T."/>
            <person name="Hug L.A."/>
            <person name="Thomas B.C."/>
            <person name="Sharon I."/>
            <person name="Castelle C.J."/>
            <person name="Singh A."/>
            <person name="Wilkins M.J."/>
            <person name="Williams K.H."/>
            <person name="Banfield J.F."/>
        </authorList>
    </citation>
    <scope>NUCLEOTIDE SEQUENCE [LARGE SCALE GENOMIC DNA]</scope>
</reference>
<evidence type="ECO:0000313" key="3">
    <source>
        <dbReference type="Proteomes" id="UP000033930"/>
    </source>
</evidence>
<evidence type="ECO:0000313" key="2">
    <source>
        <dbReference type="EMBL" id="KKR99039.1"/>
    </source>
</evidence>
<gene>
    <name evidence="2" type="ORF">UU50_C0011G0018</name>
</gene>
<accession>A0A0G0VDS1</accession>
<name>A0A0G0VDS1_9BACT</name>
<organism evidence="2 3">
    <name type="scientific">Candidatus Uhrbacteria bacterium GW2011_GWC1_41_20</name>
    <dbReference type="NCBI Taxonomy" id="1618983"/>
    <lineage>
        <taxon>Bacteria</taxon>
        <taxon>Candidatus Uhriibacteriota</taxon>
    </lineage>
</organism>
<dbReference type="AlphaFoldDB" id="A0A0G0VDS1"/>